<keyword evidence="9 17" id="KW-0418">Kinase</keyword>
<dbReference type="CDD" id="cd00075">
    <property type="entry name" value="HATPase"/>
    <property type="match status" value="1"/>
</dbReference>
<dbReference type="Pfam" id="PF00512">
    <property type="entry name" value="HisKA"/>
    <property type="match status" value="1"/>
</dbReference>
<reference evidence="17 18" key="1">
    <citation type="submission" date="2009-01" db="EMBL/GenBank/DDBJ databases">
        <authorList>
            <person name="Fulton L."/>
            <person name="Clifton S."/>
            <person name="Fulton B."/>
            <person name="Xu J."/>
            <person name="Minx P."/>
            <person name="Pepin K.H."/>
            <person name="Johnson M."/>
            <person name="Bhonagiri V."/>
            <person name="Nash W.E."/>
            <person name="Mardis E.R."/>
            <person name="Wilson R.K."/>
        </authorList>
    </citation>
    <scope>NUCLEOTIDE SEQUENCE [LARGE SCALE GENOMIC DNA]</scope>
    <source>
        <strain evidence="17 18">DSM 5476</strain>
    </source>
</reference>
<dbReference type="InterPro" id="IPR003660">
    <property type="entry name" value="HAMP_dom"/>
</dbReference>
<keyword evidence="7 14" id="KW-0812">Transmembrane</keyword>
<dbReference type="CDD" id="cd06225">
    <property type="entry name" value="HAMP"/>
    <property type="match status" value="1"/>
</dbReference>
<dbReference type="InterPro" id="IPR036097">
    <property type="entry name" value="HisK_dim/P_sf"/>
</dbReference>
<dbReference type="CDD" id="cd00082">
    <property type="entry name" value="HisKA"/>
    <property type="match status" value="1"/>
</dbReference>
<protein>
    <recommendedName>
        <fullName evidence="3">histidine kinase</fullName>
        <ecNumber evidence="3">2.7.13.3</ecNumber>
    </recommendedName>
</protein>
<evidence type="ECO:0000256" key="13">
    <source>
        <dbReference type="ARBA" id="ARBA00023136"/>
    </source>
</evidence>
<dbReference type="InterPro" id="IPR004358">
    <property type="entry name" value="Sig_transdc_His_kin-like_C"/>
</dbReference>
<dbReference type="PANTHER" id="PTHR45528">
    <property type="entry name" value="SENSOR HISTIDINE KINASE CPXA"/>
    <property type="match status" value="1"/>
</dbReference>
<dbReference type="SUPFAM" id="SSF47384">
    <property type="entry name" value="Homodimeric domain of signal transducing histidine kinase"/>
    <property type="match status" value="1"/>
</dbReference>
<dbReference type="GO" id="GO:0000155">
    <property type="term" value="F:phosphorelay sensor kinase activity"/>
    <property type="evidence" value="ECO:0007669"/>
    <property type="project" value="InterPro"/>
</dbReference>
<dbReference type="eggNOG" id="COG2205">
    <property type="taxonomic scope" value="Bacteria"/>
</dbReference>
<dbReference type="STRING" id="537013.CLOSTMETH_01418"/>
<evidence type="ECO:0000256" key="4">
    <source>
        <dbReference type="ARBA" id="ARBA00022475"/>
    </source>
</evidence>
<dbReference type="InterPro" id="IPR005467">
    <property type="entry name" value="His_kinase_dom"/>
</dbReference>
<keyword evidence="11 14" id="KW-1133">Transmembrane helix</keyword>
<dbReference type="SMART" id="SM00388">
    <property type="entry name" value="HisKA"/>
    <property type="match status" value="1"/>
</dbReference>
<evidence type="ECO:0000256" key="6">
    <source>
        <dbReference type="ARBA" id="ARBA00022679"/>
    </source>
</evidence>
<dbReference type="GO" id="GO:0005524">
    <property type="term" value="F:ATP binding"/>
    <property type="evidence" value="ECO:0007669"/>
    <property type="project" value="UniProtKB-KW"/>
</dbReference>
<evidence type="ECO:0000256" key="9">
    <source>
        <dbReference type="ARBA" id="ARBA00022777"/>
    </source>
</evidence>
<proteinExistence type="predicted"/>
<dbReference type="PANTHER" id="PTHR45528:SF1">
    <property type="entry name" value="SENSOR HISTIDINE KINASE CPXA"/>
    <property type="match status" value="1"/>
</dbReference>
<dbReference type="EMBL" id="ACEC01000046">
    <property type="protein sequence ID" value="EEG30939.1"/>
    <property type="molecule type" value="Genomic_DNA"/>
</dbReference>
<evidence type="ECO:0000256" key="8">
    <source>
        <dbReference type="ARBA" id="ARBA00022741"/>
    </source>
</evidence>
<comment type="catalytic activity">
    <reaction evidence="1">
        <text>ATP + protein L-histidine = ADP + protein N-phospho-L-histidine.</text>
        <dbReference type="EC" id="2.7.13.3"/>
    </reaction>
</comment>
<dbReference type="InterPro" id="IPR050398">
    <property type="entry name" value="HssS/ArlS-like"/>
</dbReference>
<sequence length="500" mass="56214">MKRNKHKKLSIKVKIFLYLSVFVALMLVLLWLFQVVFLDTFYKAIKTNEINQSATLIRSLVEEEDYSARLDELSAKKEISIRLFTLTKENGITSVSNFYQTAQTRSQALRWIGGDRLLFQQFYQQATENGGKFLEKFSESELLNALKQSAGFSGRQPIPPDVGRQMPESLLYGELFQGSDGTEYFLLIDSQITPVDATVSTLRTQFVWIALILLSFSVVLALLIARKISKPIIQINDSAKLLAAGDYSAQFTSQGYKEIAELGDTLNFAAGELSKVDELRRELIANISHDLRTPLTMITAYSEVMRDLPGENTPENVQVIIDEARRLTTLVNDLLDISKIQSGAQELCLTEYNLTESIHTTLLRYSKLVENDGYHIRFVSDQEVFVQADESKLSQVIYNLINNAVTYTGKDKAVTIRQIVLGNAVRIEVADTGDGIPADELPYIWDRYYKVDKTHKRARVGTGLGLSIVKAVLEMHGARYGVSSIPGQGSTFWFELPSQS</sequence>
<keyword evidence="10" id="KW-0067">ATP-binding</keyword>
<dbReference type="InterPro" id="IPR036890">
    <property type="entry name" value="HATPase_C_sf"/>
</dbReference>
<keyword evidence="5" id="KW-0597">Phosphoprotein</keyword>
<dbReference type="SMART" id="SM00387">
    <property type="entry name" value="HATPase_c"/>
    <property type="match status" value="1"/>
</dbReference>
<feature type="domain" description="HAMP" evidence="16">
    <location>
        <begin position="226"/>
        <end position="278"/>
    </location>
</feature>
<dbReference type="Gene3D" id="3.30.565.10">
    <property type="entry name" value="Histidine kinase-like ATPase, C-terminal domain"/>
    <property type="match status" value="1"/>
</dbReference>
<dbReference type="SUPFAM" id="SSF55874">
    <property type="entry name" value="ATPase domain of HSP90 chaperone/DNA topoisomerase II/histidine kinase"/>
    <property type="match status" value="1"/>
</dbReference>
<comment type="subcellular location">
    <subcellularLocation>
        <location evidence="2">Cell membrane</location>
        <topology evidence="2">Multi-pass membrane protein</topology>
    </subcellularLocation>
</comment>
<keyword evidence="13 14" id="KW-0472">Membrane</keyword>
<keyword evidence="8" id="KW-0547">Nucleotide-binding</keyword>
<keyword evidence="12" id="KW-0902">Two-component regulatory system</keyword>
<evidence type="ECO:0000256" key="12">
    <source>
        <dbReference type="ARBA" id="ARBA00023012"/>
    </source>
</evidence>
<reference evidence="17 18" key="2">
    <citation type="submission" date="2009-02" db="EMBL/GenBank/DDBJ databases">
        <title>Draft genome sequence of Clostridium methylpentosum (DSM 5476).</title>
        <authorList>
            <person name="Sudarsanam P."/>
            <person name="Ley R."/>
            <person name="Guruge J."/>
            <person name="Turnbaugh P.J."/>
            <person name="Mahowald M."/>
            <person name="Liep D."/>
            <person name="Gordon J."/>
        </authorList>
    </citation>
    <scope>NUCLEOTIDE SEQUENCE [LARGE SCALE GENOMIC DNA]</scope>
    <source>
        <strain evidence="17 18">DSM 5476</strain>
    </source>
</reference>
<evidence type="ECO:0000259" key="15">
    <source>
        <dbReference type="PROSITE" id="PS50109"/>
    </source>
</evidence>
<dbReference type="SUPFAM" id="SSF158472">
    <property type="entry name" value="HAMP domain-like"/>
    <property type="match status" value="1"/>
</dbReference>
<evidence type="ECO:0000259" key="16">
    <source>
        <dbReference type="PROSITE" id="PS50885"/>
    </source>
</evidence>
<dbReference type="Proteomes" id="UP000003340">
    <property type="component" value="Unassembled WGS sequence"/>
</dbReference>
<dbReference type="Gene3D" id="6.10.340.10">
    <property type="match status" value="1"/>
</dbReference>
<evidence type="ECO:0000256" key="14">
    <source>
        <dbReference type="SAM" id="Phobius"/>
    </source>
</evidence>
<dbReference type="EC" id="2.7.13.3" evidence="3"/>
<accession>C0EC49</accession>
<evidence type="ECO:0000256" key="7">
    <source>
        <dbReference type="ARBA" id="ARBA00022692"/>
    </source>
</evidence>
<dbReference type="HOGENOM" id="CLU_000445_89_6_9"/>
<organism evidence="17 18">
    <name type="scientific">[Clostridium] methylpentosum DSM 5476</name>
    <dbReference type="NCBI Taxonomy" id="537013"/>
    <lineage>
        <taxon>Bacteria</taxon>
        <taxon>Bacillati</taxon>
        <taxon>Bacillota</taxon>
        <taxon>Clostridia</taxon>
        <taxon>Eubacteriales</taxon>
        <taxon>Oscillospiraceae</taxon>
        <taxon>Oscillospiraceae incertae sedis</taxon>
    </lineage>
</organism>
<dbReference type="FunFam" id="3.30.565.10:FF:000006">
    <property type="entry name" value="Sensor histidine kinase WalK"/>
    <property type="match status" value="1"/>
</dbReference>
<keyword evidence="18" id="KW-1185">Reference proteome</keyword>
<dbReference type="Gene3D" id="1.10.287.130">
    <property type="match status" value="1"/>
</dbReference>
<comment type="caution">
    <text evidence="17">The sequence shown here is derived from an EMBL/GenBank/DDBJ whole genome shotgun (WGS) entry which is preliminary data.</text>
</comment>
<dbReference type="PRINTS" id="PR00344">
    <property type="entry name" value="BCTRLSENSOR"/>
</dbReference>
<evidence type="ECO:0000256" key="11">
    <source>
        <dbReference type="ARBA" id="ARBA00022989"/>
    </source>
</evidence>
<dbReference type="GO" id="GO:0005886">
    <property type="term" value="C:plasma membrane"/>
    <property type="evidence" value="ECO:0007669"/>
    <property type="project" value="UniProtKB-SubCell"/>
</dbReference>
<evidence type="ECO:0000313" key="17">
    <source>
        <dbReference type="EMBL" id="EEG30939.1"/>
    </source>
</evidence>
<evidence type="ECO:0000256" key="2">
    <source>
        <dbReference type="ARBA" id="ARBA00004651"/>
    </source>
</evidence>
<evidence type="ECO:0000313" key="18">
    <source>
        <dbReference type="Proteomes" id="UP000003340"/>
    </source>
</evidence>
<evidence type="ECO:0000256" key="1">
    <source>
        <dbReference type="ARBA" id="ARBA00000085"/>
    </source>
</evidence>
<dbReference type="Pfam" id="PF02518">
    <property type="entry name" value="HATPase_c"/>
    <property type="match status" value="1"/>
</dbReference>
<keyword evidence="6" id="KW-0808">Transferase</keyword>
<gene>
    <name evidence="17" type="ORF">CLOSTMETH_01418</name>
</gene>
<dbReference type="FunFam" id="1.10.287.130:FF:000001">
    <property type="entry name" value="Two-component sensor histidine kinase"/>
    <property type="match status" value="1"/>
</dbReference>
<feature type="domain" description="Histidine kinase" evidence="15">
    <location>
        <begin position="286"/>
        <end position="500"/>
    </location>
</feature>
<dbReference type="AlphaFoldDB" id="C0EC49"/>
<evidence type="ECO:0000256" key="3">
    <source>
        <dbReference type="ARBA" id="ARBA00012438"/>
    </source>
</evidence>
<feature type="transmembrane region" description="Helical" evidence="14">
    <location>
        <begin position="206"/>
        <end position="225"/>
    </location>
</feature>
<dbReference type="InterPro" id="IPR003594">
    <property type="entry name" value="HATPase_dom"/>
</dbReference>
<dbReference type="PROSITE" id="PS50885">
    <property type="entry name" value="HAMP"/>
    <property type="match status" value="1"/>
</dbReference>
<dbReference type="InterPro" id="IPR003661">
    <property type="entry name" value="HisK_dim/P_dom"/>
</dbReference>
<evidence type="ECO:0000256" key="5">
    <source>
        <dbReference type="ARBA" id="ARBA00022553"/>
    </source>
</evidence>
<dbReference type="PROSITE" id="PS50109">
    <property type="entry name" value="HIS_KIN"/>
    <property type="match status" value="1"/>
</dbReference>
<keyword evidence="4" id="KW-1003">Cell membrane</keyword>
<evidence type="ECO:0000256" key="10">
    <source>
        <dbReference type="ARBA" id="ARBA00022840"/>
    </source>
</evidence>
<name>C0EC49_9FIRM</name>